<evidence type="ECO:0000256" key="11">
    <source>
        <dbReference type="ARBA" id="ARBA00030665"/>
    </source>
</evidence>
<dbReference type="Gene3D" id="3.40.640.10">
    <property type="entry name" value="Type I PLP-dependent aspartate aminotransferase-like (Major domain)"/>
    <property type="match status" value="1"/>
</dbReference>
<comment type="cofactor">
    <cofactor evidence="1">
        <name>pyridoxal 5'-phosphate</name>
        <dbReference type="ChEBI" id="CHEBI:597326"/>
    </cofactor>
</comment>
<comment type="catalytic activity">
    <reaction evidence="13">
        <text>L-2,4-diaminobutanoate + 2-oxoglutarate = L-aspartate 4-semialdehyde + L-glutamate</text>
        <dbReference type="Rhea" id="RHEA:11160"/>
        <dbReference type="ChEBI" id="CHEBI:16810"/>
        <dbReference type="ChEBI" id="CHEBI:29985"/>
        <dbReference type="ChEBI" id="CHEBI:58761"/>
        <dbReference type="ChEBI" id="CHEBI:537519"/>
        <dbReference type="EC" id="2.6.1.76"/>
    </reaction>
</comment>
<dbReference type="InterPro" id="IPR004637">
    <property type="entry name" value="Dat"/>
</dbReference>
<dbReference type="InterPro" id="IPR049704">
    <property type="entry name" value="Aminotrans_3_PPA_site"/>
</dbReference>
<comment type="caution">
    <text evidence="15">The sequence shown here is derived from an EMBL/GenBank/DDBJ whole genome shotgun (WGS) entry which is preliminary data.</text>
</comment>
<dbReference type="Proteomes" id="UP001595699">
    <property type="component" value="Unassembled WGS sequence"/>
</dbReference>
<keyword evidence="8" id="KW-0808">Transferase</keyword>
<evidence type="ECO:0000256" key="14">
    <source>
        <dbReference type="RuleBase" id="RU003560"/>
    </source>
</evidence>
<protein>
    <recommendedName>
        <fullName evidence="6">Diaminobutyrate--2-oxoglutarate transaminase</fullName>
        <ecNumber evidence="5">2.6.1.76</ecNumber>
    </recommendedName>
    <alternativeName>
        <fullName evidence="11">DABA aminotransferase</fullName>
    </alternativeName>
    <alternativeName>
        <fullName evidence="12">Diaminobutyrate--2-oxoglutarate aminotransferase</fullName>
    </alternativeName>
    <alternativeName>
        <fullName evidence="10">L-2,4-diaminobutyric acid transaminase</fullName>
    </alternativeName>
</protein>
<keyword evidence="9 14" id="KW-0663">Pyridoxal phosphate</keyword>
<keyword evidence="16" id="KW-1185">Reference proteome</keyword>
<dbReference type="Pfam" id="PF00202">
    <property type="entry name" value="Aminotran_3"/>
    <property type="match status" value="1"/>
</dbReference>
<evidence type="ECO:0000313" key="15">
    <source>
        <dbReference type="EMBL" id="MFC3760694.1"/>
    </source>
</evidence>
<keyword evidence="7" id="KW-0032">Aminotransferase</keyword>
<evidence type="ECO:0000256" key="6">
    <source>
        <dbReference type="ARBA" id="ARBA00014798"/>
    </source>
</evidence>
<evidence type="ECO:0000256" key="4">
    <source>
        <dbReference type="ARBA" id="ARBA00008954"/>
    </source>
</evidence>
<evidence type="ECO:0000256" key="8">
    <source>
        <dbReference type="ARBA" id="ARBA00022679"/>
    </source>
</evidence>
<dbReference type="InterPro" id="IPR015422">
    <property type="entry name" value="PyrdxlP-dep_Trfase_small"/>
</dbReference>
<dbReference type="NCBIfam" id="TIGR00709">
    <property type="entry name" value="dat"/>
    <property type="match status" value="1"/>
</dbReference>
<dbReference type="Gene3D" id="3.90.1150.10">
    <property type="entry name" value="Aspartate Aminotransferase, domain 1"/>
    <property type="match status" value="1"/>
</dbReference>
<evidence type="ECO:0000256" key="3">
    <source>
        <dbReference type="ARBA" id="ARBA00004946"/>
    </source>
</evidence>
<evidence type="ECO:0000256" key="12">
    <source>
        <dbReference type="ARBA" id="ARBA00031476"/>
    </source>
</evidence>
<sequence length="432" mass="45328">MPTVITDSGQVLARQSRRESSARTYARSFPIVPVQASGLTITGADGRTYLDCLSGAGSLALGHNHPVVVNAIRKVLDDGAPLATLDLATPVKDAFVDTLFDLLPPNLKQNGRIHFCGPTGADAVEAALKLTQTSTGRRGVLAFTGAYHGMTAGALATTGNVAARQNVVTTGEVTQLPYPYAYRCPFGVGGDDTARLSAHYVRQLLQDPNGGVVPPAAMILEAVQGEGGVIPAPNEWMRAMRDITSQQGIPLIVDEVQTGVGRTGAFWAVDHSGVASDVLVLSKAIGGGLPLAVIVYDAALDGWAAGAHTGTFRGNQLAMAAGAATLRYVAEHRLDERAEKLGDWLVAELSTLPFETIGDVRGRGLMIGVEATDPAISQQVRAECLERGLIVELGGRDDAVVRLLPPLVMSDVEATSVLERLAAAWTAAERAR</sequence>
<evidence type="ECO:0000256" key="13">
    <source>
        <dbReference type="ARBA" id="ARBA00049111"/>
    </source>
</evidence>
<gene>
    <name evidence="15" type="ORF">ACFOUW_07580</name>
</gene>
<dbReference type="PROSITE" id="PS00600">
    <property type="entry name" value="AA_TRANSFER_CLASS_3"/>
    <property type="match status" value="1"/>
</dbReference>
<name>A0ABV7Y8I1_9ACTN</name>
<comment type="function">
    <text evidence="2">Catalyzes reversively the conversion of L-aspartate beta-semialdehyde (ASA) to L-2,4-diaminobutyrate (DABA) by transamination with L-glutamate.</text>
</comment>
<dbReference type="RefSeq" id="WP_205116940.1">
    <property type="nucleotide sequence ID" value="NZ_JAFBCM010000001.1"/>
</dbReference>
<comment type="similarity">
    <text evidence="4 14">Belongs to the class-III pyridoxal-phosphate-dependent aminotransferase family.</text>
</comment>
<dbReference type="CDD" id="cd00610">
    <property type="entry name" value="OAT_like"/>
    <property type="match status" value="1"/>
</dbReference>
<dbReference type="PANTHER" id="PTHR43552:SF1">
    <property type="entry name" value="DIAMINOBUTYRATE--2-OXOGLUTARATE AMINOTRANSFERASE"/>
    <property type="match status" value="1"/>
</dbReference>
<organism evidence="15 16">
    <name type="scientific">Tenggerimyces flavus</name>
    <dbReference type="NCBI Taxonomy" id="1708749"/>
    <lineage>
        <taxon>Bacteria</taxon>
        <taxon>Bacillati</taxon>
        <taxon>Actinomycetota</taxon>
        <taxon>Actinomycetes</taxon>
        <taxon>Propionibacteriales</taxon>
        <taxon>Nocardioidaceae</taxon>
        <taxon>Tenggerimyces</taxon>
    </lineage>
</organism>
<dbReference type="PIRSF" id="PIRSF000521">
    <property type="entry name" value="Transaminase_4ab_Lys_Orn"/>
    <property type="match status" value="1"/>
</dbReference>
<evidence type="ECO:0000313" key="16">
    <source>
        <dbReference type="Proteomes" id="UP001595699"/>
    </source>
</evidence>
<evidence type="ECO:0000256" key="7">
    <source>
        <dbReference type="ARBA" id="ARBA00022576"/>
    </source>
</evidence>
<dbReference type="InterPro" id="IPR005814">
    <property type="entry name" value="Aminotrans_3"/>
</dbReference>
<accession>A0ABV7Y8I1</accession>
<evidence type="ECO:0000256" key="9">
    <source>
        <dbReference type="ARBA" id="ARBA00022898"/>
    </source>
</evidence>
<proteinExistence type="inferred from homology"/>
<evidence type="ECO:0000256" key="5">
    <source>
        <dbReference type="ARBA" id="ARBA00013155"/>
    </source>
</evidence>
<reference evidence="16" key="1">
    <citation type="journal article" date="2019" name="Int. J. Syst. Evol. Microbiol.">
        <title>The Global Catalogue of Microorganisms (GCM) 10K type strain sequencing project: providing services to taxonomists for standard genome sequencing and annotation.</title>
        <authorList>
            <consortium name="The Broad Institute Genomics Platform"/>
            <consortium name="The Broad Institute Genome Sequencing Center for Infectious Disease"/>
            <person name="Wu L."/>
            <person name="Ma J."/>
        </authorList>
    </citation>
    <scope>NUCLEOTIDE SEQUENCE [LARGE SCALE GENOMIC DNA]</scope>
    <source>
        <strain evidence="16">CGMCC 4.7241</strain>
    </source>
</reference>
<evidence type="ECO:0000256" key="2">
    <source>
        <dbReference type="ARBA" id="ARBA00002189"/>
    </source>
</evidence>
<evidence type="ECO:0000256" key="1">
    <source>
        <dbReference type="ARBA" id="ARBA00001933"/>
    </source>
</evidence>
<dbReference type="SUPFAM" id="SSF53383">
    <property type="entry name" value="PLP-dependent transferases"/>
    <property type="match status" value="1"/>
</dbReference>
<dbReference type="InterPro" id="IPR015424">
    <property type="entry name" value="PyrdxlP-dep_Trfase"/>
</dbReference>
<dbReference type="EC" id="2.6.1.76" evidence="5"/>
<comment type="pathway">
    <text evidence="3">Amine and polyamine biosynthesis; ectoine biosynthesis; L-ectoine from L-aspartate 4-semialdehyde: step 1/3.</text>
</comment>
<dbReference type="EMBL" id="JBHRZH010000006">
    <property type="protein sequence ID" value="MFC3760694.1"/>
    <property type="molecule type" value="Genomic_DNA"/>
</dbReference>
<dbReference type="PANTHER" id="PTHR43552">
    <property type="entry name" value="DIAMINOBUTYRATE--2-OXOGLUTARATE AMINOTRANSFERASE"/>
    <property type="match status" value="1"/>
</dbReference>
<evidence type="ECO:0000256" key="10">
    <source>
        <dbReference type="ARBA" id="ARBA00029744"/>
    </source>
</evidence>
<dbReference type="InterPro" id="IPR015421">
    <property type="entry name" value="PyrdxlP-dep_Trfase_major"/>
</dbReference>